<dbReference type="Pfam" id="PF13302">
    <property type="entry name" value="Acetyltransf_3"/>
    <property type="match status" value="1"/>
</dbReference>
<dbReference type="PATRIC" id="fig|1330330.3.peg.1856"/>
<dbReference type="PANTHER" id="PTHR43415">
    <property type="entry name" value="SPERMIDINE N(1)-ACETYLTRANSFERASE"/>
    <property type="match status" value="1"/>
</dbReference>
<accession>A0A0G2ZE77</accession>
<name>A0A0G2ZE77_9BACT</name>
<organism evidence="2 3">
    <name type="scientific">Kosmotoga pacifica</name>
    <dbReference type="NCBI Taxonomy" id="1330330"/>
    <lineage>
        <taxon>Bacteria</taxon>
        <taxon>Thermotogati</taxon>
        <taxon>Thermotogota</taxon>
        <taxon>Thermotogae</taxon>
        <taxon>Kosmotogales</taxon>
        <taxon>Kosmotogaceae</taxon>
        <taxon>Kosmotoga</taxon>
    </lineage>
</organism>
<reference evidence="2 3" key="1">
    <citation type="submission" date="2015-04" db="EMBL/GenBank/DDBJ databases">
        <title>Complete Genome Sequence of Kosmotoga pacifica SLHLJ1.</title>
        <authorList>
            <person name="Jiang L.J."/>
            <person name="Shao Z.Z."/>
            <person name="Jebbar M."/>
        </authorList>
    </citation>
    <scope>NUCLEOTIDE SEQUENCE [LARGE SCALE GENOMIC DNA]</scope>
    <source>
        <strain evidence="2 3">SLHLJ1</strain>
    </source>
</reference>
<dbReference type="CDD" id="cd04301">
    <property type="entry name" value="NAT_SF"/>
    <property type="match status" value="1"/>
</dbReference>
<evidence type="ECO:0000259" key="1">
    <source>
        <dbReference type="PROSITE" id="PS51186"/>
    </source>
</evidence>
<dbReference type="InterPro" id="IPR000182">
    <property type="entry name" value="GNAT_dom"/>
</dbReference>
<dbReference type="SUPFAM" id="SSF55729">
    <property type="entry name" value="Acyl-CoA N-acyltransferases (Nat)"/>
    <property type="match status" value="1"/>
</dbReference>
<dbReference type="GO" id="GO:0016747">
    <property type="term" value="F:acyltransferase activity, transferring groups other than amino-acyl groups"/>
    <property type="evidence" value="ECO:0007669"/>
    <property type="project" value="InterPro"/>
</dbReference>
<dbReference type="KEGG" id="kpf:IX53_09135"/>
<dbReference type="EMBL" id="CP011232">
    <property type="protein sequence ID" value="AKI98351.1"/>
    <property type="molecule type" value="Genomic_DNA"/>
</dbReference>
<dbReference type="Gene3D" id="3.40.630.30">
    <property type="match status" value="1"/>
</dbReference>
<dbReference type="InterPro" id="IPR016181">
    <property type="entry name" value="Acyl_CoA_acyltransferase"/>
</dbReference>
<dbReference type="Proteomes" id="UP000035159">
    <property type="component" value="Chromosome"/>
</dbReference>
<proteinExistence type="predicted"/>
<sequence length="146" mass="17312">MEDESILSNMSERRWYTEPMPSEMCFRLEVEGELIGEVSLKSIRWFNRKAEVSLFIVPKYQGKGFGKKALKLLMKHAFETFNLHRLEAEVFEYNTVSQKLLESLGFKLEGVSREARYYNGKYWGIFKYGILEDEFVKRENKEVDET</sequence>
<dbReference type="AlphaFoldDB" id="A0A0G2ZE77"/>
<evidence type="ECO:0000313" key="3">
    <source>
        <dbReference type="Proteomes" id="UP000035159"/>
    </source>
</evidence>
<evidence type="ECO:0000313" key="2">
    <source>
        <dbReference type="EMBL" id="AKI98351.1"/>
    </source>
</evidence>
<protein>
    <recommendedName>
        <fullName evidence="1">N-acetyltransferase domain-containing protein</fullName>
    </recommendedName>
</protein>
<gene>
    <name evidence="2" type="ORF">IX53_09135</name>
</gene>
<feature type="domain" description="N-acetyltransferase" evidence="1">
    <location>
        <begin position="1"/>
        <end position="124"/>
    </location>
</feature>
<dbReference type="PROSITE" id="PS51186">
    <property type="entry name" value="GNAT"/>
    <property type="match status" value="1"/>
</dbReference>
<dbReference type="STRING" id="1330330.IX53_09135"/>
<keyword evidence="3" id="KW-1185">Reference proteome</keyword>
<dbReference type="PANTHER" id="PTHR43415:SF3">
    <property type="entry name" value="GNAT-FAMILY ACETYLTRANSFERASE"/>
    <property type="match status" value="1"/>
</dbReference>